<name>A0A2G5SSN5_9PELO</name>
<evidence type="ECO:0000313" key="3">
    <source>
        <dbReference type="EMBL" id="PIC18047.1"/>
    </source>
</evidence>
<protein>
    <submittedName>
        <fullName evidence="3">Uncharacterized protein</fullName>
    </submittedName>
</protein>
<keyword evidence="1" id="KW-0812">Transmembrane</keyword>
<proteinExistence type="predicted"/>
<sequence length="141" mass="15398">MLSCLNIVILLLLATPAHSKHAHRIHTKSTGSSLSLGIKVEENQNCPVHFHADVEDNIEGTHEKAQAVVLGIIISLIALTVTLLIVILCCCRRTIAQRDNTKYTAVRRFEPVIELAGESSSNVYSSGPLTPRNTKYPSITV</sequence>
<feature type="signal peptide" evidence="2">
    <location>
        <begin position="1"/>
        <end position="19"/>
    </location>
</feature>
<comment type="caution">
    <text evidence="3">The sequence shown here is derived from an EMBL/GenBank/DDBJ whole genome shotgun (WGS) entry which is preliminary data.</text>
</comment>
<feature type="chain" id="PRO_5013935827" evidence="2">
    <location>
        <begin position="20"/>
        <end position="141"/>
    </location>
</feature>
<evidence type="ECO:0000256" key="1">
    <source>
        <dbReference type="SAM" id="Phobius"/>
    </source>
</evidence>
<evidence type="ECO:0000256" key="2">
    <source>
        <dbReference type="SAM" id="SignalP"/>
    </source>
</evidence>
<keyword evidence="1" id="KW-1133">Transmembrane helix</keyword>
<keyword evidence="4" id="KW-1185">Reference proteome</keyword>
<evidence type="ECO:0000313" key="4">
    <source>
        <dbReference type="Proteomes" id="UP000230233"/>
    </source>
</evidence>
<dbReference type="AlphaFoldDB" id="A0A2G5SSN5"/>
<keyword evidence="1" id="KW-0472">Membrane</keyword>
<reference evidence="4" key="1">
    <citation type="submission" date="2017-10" db="EMBL/GenBank/DDBJ databases">
        <title>Rapid genome shrinkage in a self-fertile nematode reveals novel sperm competition proteins.</title>
        <authorList>
            <person name="Yin D."/>
            <person name="Schwarz E.M."/>
            <person name="Thomas C.G."/>
            <person name="Felde R.L."/>
            <person name="Korf I.F."/>
            <person name="Cutter A.D."/>
            <person name="Schartner C.M."/>
            <person name="Ralston E.J."/>
            <person name="Meyer B.J."/>
            <person name="Haag E.S."/>
        </authorList>
    </citation>
    <scope>NUCLEOTIDE SEQUENCE [LARGE SCALE GENOMIC DNA]</scope>
    <source>
        <strain evidence="4">JU1422</strain>
    </source>
</reference>
<accession>A0A2G5SSN5</accession>
<dbReference type="EMBL" id="PDUG01000006">
    <property type="protein sequence ID" value="PIC18047.1"/>
    <property type="molecule type" value="Genomic_DNA"/>
</dbReference>
<gene>
    <name evidence="3" type="primary">Cnig_chr_X.g24079</name>
    <name evidence="3" type="ORF">B9Z55_024079</name>
</gene>
<keyword evidence="2" id="KW-0732">Signal</keyword>
<dbReference type="Proteomes" id="UP000230233">
    <property type="component" value="Chromosome X"/>
</dbReference>
<feature type="transmembrane region" description="Helical" evidence="1">
    <location>
        <begin position="67"/>
        <end position="91"/>
    </location>
</feature>
<dbReference type="OrthoDB" id="10420485at2759"/>
<organism evidence="3 4">
    <name type="scientific">Caenorhabditis nigoni</name>
    <dbReference type="NCBI Taxonomy" id="1611254"/>
    <lineage>
        <taxon>Eukaryota</taxon>
        <taxon>Metazoa</taxon>
        <taxon>Ecdysozoa</taxon>
        <taxon>Nematoda</taxon>
        <taxon>Chromadorea</taxon>
        <taxon>Rhabditida</taxon>
        <taxon>Rhabditina</taxon>
        <taxon>Rhabditomorpha</taxon>
        <taxon>Rhabditoidea</taxon>
        <taxon>Rhabditidae</taxon>
        <taxon>Peloderinae</taxon>
        <taxon>Caenorhabditis</taxon>
    </lineage>
</organism>